<dbReference type="STRING" id="862969.SCI_0370"/>
<dbReference type="InterPro" id="IPR001460">
    <property type="entry name" value="PCN-bd_Tpept"/>
</dbReference>
<keyword evidence="13" id="KW-0961">Cell wall biogenesis/degradation</keyword>
<dbReference type="SUPFAM" id="SSF54184">
    <property type="entry name" value="Penicillin-binding protein 2x (pbp-2x), c-terminal domain"/>
    <property type="match status" value="2"/>
</dbReference>
<evidence type="ECO:0000259" key="16">
    <source>
        <dbReference type="PROSITE" id="PS51178"/>
    </source>
</evidence>
<dbReference type="InterPro" id="IPR005311">
    <property type="entry name" value="PBP_dimer"/>
</dbReference>
<dbReference type="CDD" id="cd06576">
    <property type="entry name" value="PASTA_Pbp2x-like_1"/>
    <property type="match status" value="1"/>
</dbReference>
<dbReference type="GO" id="GO:0005886">
    <property type="term" value="C:plasma membrane"/>
    <property type="evidence" value="ECO:0007669"/>
    <property type="project" value="UniProtKB-SubCell"/>
</dbReference>
<keyword evidence="9 15" id="KW-1133">Transmembrane helix</keyword>
<dbReference type="Proteomes" id="UP000031339">
    <property type="component" value="Unassembled WGS sequence"/>
</dbReference>
<dbReference type="GO" id="GO:0008658">
    <property type="term" value="F:penicillin binding"/>
    <property type="evidence" value="ECO:0007669"/>
    <property type="project" value="InterPro"/>
</dbReference>
<evidence type="ECO:0000313" key="18">
    <source>
        <dbReference type="Proteomes" id="UP000031339"/>
    </source>
</evidence>
<evidence type="ECO:0000256" key="11">
    <source>
        <dbReference type="ARBA" id="ARBA00023251"/>
    </source>
</evidence>
<dbReference type="InterPro" id="IPR005543">
    <property type="entry name" value="PASTA_dom"/>
</dbReference>
<comment type="caution">
    <text evidence="17">The sequence shown here is derived from an EMBL/GenBank/DDBJ whole genome shotgun (WGS) entry which is preliminary data.</text>
</comment>
<organism evidence="17 18">
    <name type="scientific">Streptococcus constellatus</name>
    <dbReference type="NCBI Taxonomy" id="76860"/>
    <lineage>
        <taxon>Bacteria</taxon>
        <taxon>Bacillati</taxon>
        <taxon>Bacillota</taxon>
        <taxon>Bacilli</taxon>
        <taxon>Lactobacillales</taxon>
        <taxon>Streptococcaceae</taxon>
        <taxon>Streptococcus</taxon>
        <taxon>Streptococcus anginosus group</taxon>
    </lineage>
</organism>
<keyword evidence="7" id="KW-0133">Cell shape</keyword>
<keyword evidence="3" id="KW-1003">Cell membrane</keyword>
<evidence type="ECO:0000256" key="14">
    <source>
        <dbReference type="ARBA" id="ARBA00055980"/>
    </source>
</evidence>
<dbReference type="InterPro" id="IPR012338">
    <property type="entry name" value="Beta-lactam/transpept-like"/>
</dbReference>
<evidence type="ECO:0000313" key="17">
    <source>
        <dbReference type="EMBL" id="KIC78054.1"/>
    </source>
</evidence>
<name>A0A0C1HL94_STRCV</name>
<dbReference type="eggNOG" id="COG0768">
    <property type="taxonomic scope" value="Bacteria"/>
</dbReference>
<dbReference type="FunFam" id="3.40.710.10:FF:000095">
    <property type="entry name" value="Penicillin-binding protein 2x"/>
    <property type="match status" value="1"/>
</dbReference>
<dbReference type="GO" id="GO:0071555">
    <property type="term" value="P:cell wall organization"/>
    <property type="evidence" value="ECO:0007669"/>
    <property type="project" value="UniProtKB-KW"/>
</dbReference>
<evidence type="ECO:0000256" key="12">
    <source>
        <dbReference type="ARBA" id="ARBA00023306"/>
    </source>
</evidence>
<dbReference type="Pfam" id="PF00905">
    <property type="entry name" value="Transpeptidase"/>
    <property type="match status" value="1"/>
</dbReference>
<feature type="transmembrane region" description="Helical" evidence="15">
    <location>
        <begin position="30"/>
        <end position="49"/>
    </location>
</feature>
<comment type="subcellular location">
    <subcellularLocation>
        <location evidence="1">Cell membrane</location>
        <topology evidence="1">Single-pass membrane protein</topology>
    </subcellularLocation>
</comment>
<evidence type="ECO:0000256" key="10">
    <source>
        <dbReference type="ARBA" id="ARBA00023136"/>
    </source>
</evidence>
<proteinExistence type="inferred from homology"/>
<keyword evidence="4" id="KW-0132">Cell division</keyword>
<dbReference type="PANTHER" id="PTHR30627">
    <property type="entry name" value="PEPTIDOGLYCAN D,D-TRANSPEPTIDASE"/>
    <property type="match status" value="1"/>
</dbReference>
<evidence type="ECO:0000256" key="6">
    <source>
        <dbReference type="ARBA" id="ARBA00022737"/>
    </source>
</evidence>
<dbReference type="Gene3D" id="3.90.1310.10">
    <property type="entry name" value="Penicillin-binding protein 2a (Domain 2)"/>
    <property type="match status" value="1"/>
</dbReference>
<evidence type="ECO:0000256" key="15">
    <source>
        <dbReference type="SAM" id="Phobius"/>
    </source>
</evidence>
<dbReference type="InterPro" id="IPR036138">
    <property type="entry name" value="PBP_dimer_sf"/>
</dbReference>
<dbReference type="EMBL" id="JWIY01000001">
    <property type="protein sequence ID" value="KIC78054.1"/>
    <property type="molecule type" value="Genomic_DNA"/>
</dbReference>
<evidence type="ECO:0000256" key="1">
    <source>
        <dbReference type="ARBA" id="ARBA00004162"/>
    </source>
</evidence>
<dbReference type="Gene3D" id="3.40.710.10">
    <property type="entry name" value="DD-peptidase/beta-lactamase superfamily"/>
    <property type="match status" value="1"/>
</dbReference>
<keyword evidence="8" id="KW-0573">Peptidoglycan synthesis</keyword>
<dbReference type="GO" id="GO:0046677">
    <property type="term" value="P:response to antibiotic"/>
    <property type="evidence" value="ECO:0007669"/>
    <property type="project" value="UniProtKB-KW"/>
</dbReference>
<dbReference type="GO" id="GO:0009252">
    <property type="term" value="P:peptidoglycan biosynthetic process"/>
    <property type="evidence" value="ECO:0007669"/>
    <property type="project" value="UniProtKB-KW"/>
</dbReference>
<dbReference type="Pfam" id="PF03717">
    <property type="entry name" value="PBP_dimer"/>
    <property type="match status" value="1"/>
</dbReference>
<dbReference type="GO" id="GO:0051301">
    <property type="term" value="P:cell division"/>
    <property type="evidence" value="ECO:0007669"/>
    <property type="project" value="UniProtKB-KW"/>
</dbReference>
<dbReference type="AlphaFoldDB" id="A0A0C1HL94"/>
<dbReference type="NCBIfam" id="NF038271">
    <property type="entry name" value="strep_PBP2X"/>
    <property type="match status" value="1"/>
</dbReference>
<dbReference type="RefSeq" id="WP_039676539.1">
    <property type="nucleotide sequence ID" value="NZ_JWIY01000001.1"/>
</dbReference>
<evidence type="ECO:0000256" key="13">
    <source>
        <dbReference type="ARBA" id="ARBA00023316"/>
    </source>
</evidence>
<keyword evidence="12" id="KW-0131">Cell cycle</keyword>
<keyword evidence="10 15" id="KW-0472">Membrane</keyword>
<evidence type="ECO:0000256" key="2">
    <source>
        <dbReference type="ARBA" id="ARBA00007171"/>
    </source>
</evidence>
<reference evidence="17 18" key="1">
    <citation type="submission" date="2014-12" db="EMBL/GenBank/DDBJ databases">
        <title>Partial genome sequence of Streptococcus constellatus KCOM 1650 (= ChDC B144).</title>
        <authorList>
            <person name="Kook J.-K."/>
            <person name="Park S.-N."/>
            <person name="Lim Y.K."/>
            <person name="Jo E."/>
        </authorList>
    </citation>
    <scope>NUCLEOTIDE SEQUENCE [LARGE SCALE GENOMIC DNA]</scope>
    <source>
        <strain evidence="17 18">KCOM 1650</strain>
    </source>
</reference>
<sequence>MNGLKRQILNHALKNRRNPNYNRRRVGKNLSVLTVFVFFVFLINFAIIIGTGKKFGVNLAKQASLVHQVTRIVPAKRGTIYDRNGLPIAEDATSYNVYAVIDKNYKSATGEILYVEESQYDKVAEVFNKHLGMDKDYVKKQLSRKKLQQVSFGSQGNGISYSNMNTIREELKKAKIKGVDFTTSPNRSYKNGNFASVFIGLAQLQENKDGSKTLVGTTGLEAALNKTLAGTNGVITYEKDKNGNIVPGSDKVSKKTQDGKDIYTTLSSDLQSFLETRMNAFVEKVKGTYASATLVSAKTGEILATTQRPSFDADTKQDLTKDFAWSSALYQNQYEPGSTMKVMTLAAAIDNKTFPANETYNNSGLQIADVTIRDWLVNMGLSEGQTLTYAQGFALSSNVGMASLEKKMGDEKWLDYLSKFKFGLPTRFGMNYEDYGGLPADNIVTYAMSAFGQGISVTQVQMLRAFSSIANDGVMVEPKFISAIYDSKSGRARKSSTEIVGRPVSKEAAKTTRDYMVTVGTDPVYGTLYSKAEGGPIIRVPNQNVAVKSGTAQIAGENGSGYLTGENDYIYSVVAMTPAENPDFIMYVTLKQPSESFQPIFWKEVVNPVLEEAAAMKDTLNLTTQSPVLKSVSKELTYKMPSAKNTSPGDLADELRRNLVQPIVLGTGKNIKKVSAKADEELKSNKQILILTDDFTEMPDMYGWTKKNAETFGDWLGIKVHVKGKGSKVVAQSVRTNASLKKIKEITITLGD</sequence>
<evidence type="ECO:0000256" key="7">
    <source>
        <dbReference type="ARBA" id="ARBA00022960"/>
    </source>
</evidence>
<evidence type="ECO:0000256" key="4">
    <source>
        <dbReference type="ARBA" id="ARBA00022618"/>
    </source>
</evidence>
<dbReference type="Pfam" id="PF03793">
    <property type="entry name" value="PASTA"/>
    <property type="match status" value="2"/>
</dbReference>
<accession>A0A0C1HL94</accession>
<dbReference type="Gene3D" id="2.20.70.70">
    <property type="match status" value="1"/>
</dbReference>
<keyword evidence="5 15" id="KW-0812">Transmembrane</keyword>
<dbReference type="CDD" id="cd06575">
    <property type="entry name" value="PASTA_Pbp2x-like_2"/>
    <property type="match status" value="1"/>
</dbReference>
<dbReference type="PROSITE" id="PS51178">
    <property type="entry name" value="PASTA"/>
    <property type="match status" value="1"/>
</dbReference>
<keyword evidence="6" id="KW-0677">Repeat</keyword>
<dbReference type="GO" id="GO:0008360">
    <property type="term" value="P:regulation of cell shape"/>
    <property type="evidence" value="ECO:0007669"/>
    <property type="project" value="UniProtKB-KW"/>
</dbReference>
<dbReference type="InterPro" id="IPR050515">
    <property type="entry name" value="Beta-lactam/transpept"/>
</dbReference>
<comment type="similarity">
    <text evidence="2">Belongs to the transpeptidase family.</text>
</comment>
<dbReference type="OrthoDB" id="9804124at2"/>
<dbReference type="InterPro" id="IPR053467">
    <property type="entry name" value="PbpX"/>
</dbReference>
<evidence type="ECO:0000256" key="8">
    <source>
        <dbReference type="ARBA" id="ARBA00022984"/>
    </source>
</evidence>
<dbReference type="Gene3D" id="3.30.70.2110">
    <property type="match status" value="1"/>
</dbReference>
<comment type="function">
    <text evidence="14">A transpeptidase that forms peptide cross-links between adjacent glycan strands in cell wall peptidoglycan (PG). Part of the divisome machinery that synthesizes the septal cross wall. Beta-lactams inactivate the PBPs by acylating an essential serine residue in the active site of these proteins.</text>
</comment>
<dbReference type="SMART" id="SM00740">
    <property type="entry name" value="PASTA"/>
    <property type="match status" value="1"/>
</dbReference>
<protein>
    <submittedName>
        <fullName evidence="17">Penicillin-binding protein</fullName>
    </submittedName>
</protein>
<evidence type="ECO:0000256" key="5">
    <source>
        <dbReference type="ARBA" id="ARBA00022692"/>
    </source>
</evidence>
<evidence type="ECO:0000256" key="3">
    <source>
        <dbReference type="ARBA" id="ARBA00022475"/>
    </source>
</evidence>
<keyword evidence="11" id="KW-0046">Antibiotic resistance</keyword>
<dbReference type="SUPFAM" id="SSF56519">
    <property type="entry name" value="Penicillin binding protein dimerisation domain"/>
    <property type="match status" value="1"/>
</dbReference>
<dbReference type="SUPFAM" id="SSF56601">
    <property type="entry name" value="beta-lactamase/transpeptidase-like"/>
    <property type="match status" value="1"/>
</dbReference>
<evidence type="ECO:0000256" key="9">
    <source>
        <dbReference type="ARBA" id="ARBA00022989"/>
    </source>
</evidence>
<feature type="domain" description="PASTA" evidence="16">
    <location>
        <begin position="692"/>
        <end position="752"/>
    </location>
</feature>
<dbReference type="PANTHER" id="PTHR30627:SF26">
    <property type="entry name" value="PENICILLIN-BINDING PROTEIN 2B"/>
    <property type="match status" value="1"/>
</dbReference>
<gene>
    <name evidence="17" type="ORF">RN79_00300</name>
</gene>